<feature type="transmembrane region" description="Helical" evidence="1">
    <location>
        <begin position="48"/>
        <end position="69"/>
    </location>
</feature>
<evidence type="ECO:0000256" key="1">
    <source>
        <dbReference type="SAM" id="Phobius"/>
    </source>
</evidence>
<keyword evidence="1" id="KW-0812">Transmembrane</keyword>
<keyword evidence="1" id="KW-1133">Transmembrane helix</keyword>
<evidence type="ECO:0000313" key="2">
    <source>
        <dbReference type="EMBL" id="TDQ00349.1"/>
    </source>
</evidence>
<dbReference type="RefSeq" id="WP_133849078.1">
    <property type="nucleotide sequence ID" value="NZ_SNXZ01000002.1"/>
</dbReference>
<dbReference type="InterPro" id="IPR046206">
    <property type="entry name" value="DUF6239"/>
</dbReference>
<feature type="transmembrane region" description="Helical" evidence="1">
    <location>
        <begin position="75"/>
        <end position="92"/>
    </location>
</feature>
<keyword evidence="3" id="KW-1185">Reference proteome</keyword>
<accession>A0A4R6SHL1</accession>
<feature type="transmembrane region" description="Helical" evidence="1">
    <location>
        <begin position="17"/>
        <end position="36"/>
    </location>
</feature>
<evidence type="ECO:0000313" key="3">
    <source>
        <dbReference type="Proteomes" id="UP000295444"/>
    </source>
</evidence>
<comment type="caution">
    <text evidence="2">The sequence shown here is derived from an EMBL/GenBank/DDBJ whole genome shotgun (WGS) entry which is preliminary data.</text>
</comment>
<reference evidence="2 3" key="1">
    <citation type="submission" date="2019-03" db="EMBL/GenBank/DDBJ databases">
        <title>Genomic Encyclopedia of Type Strains, Phase IV (KMG-IV): sequencing the most valuable type-strain genomes for metagenomic binning, comparative biology and taxonomic classification.</title>
        <authorList>
            <person name="Goeker M."/>
        </authorList>
    </citation>
    <scope>NUCLEOTIDE SEQUENCE [LARGE SCALE GENOMIC DNA]</scope>
    <source>
        <strain evidence="2 3">DSM 45361</strain>
    </source>
</reference>
<sequence length="222" mass="22830">MSGHDHHLSLPVTIGPLALRVLLMFVVPAIAGFAVLRGFLPEPGKRERAALAIGAAVAVLVELMLATSGLRVPDAVVPVLLAGIAVPLRIALARKEQPPSVRRWLDRIGGAVLLFAAVVACLLFVRGWGTAVSARAVALHVTGVVVGIVGLVWYATSRLPAAALSRLATQAVAVVLALGTLGGAAQALALTLPDVQPRYLSNAHASASSAGDGWLALERSAH</sequence>
<feature type="transmembrane region" description="Helical" evidence="1">
    <location>
        <begin position="104"/>
        <end position="125"/>
    </location>
</feature>
<keyword evidence="1" id="KW-0472">Membrane</keyword>
<dbReference type="OrthoDB" id="3635265at2"/>
<protein>
    <submittedName>
        <fullName evidence="2">Uncharacterized protein</fullName>
    </submittedName>
</protein>
<organism evidence="2 3">
    <name type="scientific">Labedaea rhizosphaerae</name>
    <dbReference type="NCBI Taxonomy" id="598644"/>
    <lineage>
        <taxon>Bacteria</taxon>
        <taxon>Bacillati</taxon>
        <taxon>Actinomycetota</taxon>
        <taxon>Actinomycetes</taxon>
        <taxon>Pseudonocardiales</taxon>
        <taxon>Pseudonocardiaceae</taxon>
        <taxon>Labedaea</taxon>
    </lineage>
</organism>
<feature type="transmembrane region" description="Helical" evidence="1">
    <location>
        <begin position="167"/>
        <end position="192"/>
    </location>
</feature>
<proteinExistence type="predicted"/>
<dbReference type="AlphaFoldDB" id="A0A4R6SHL1"/>
<dbReference type="Pfam" id="PF19752">
    <property type="entry name" value="DUF6239"/>
    <property type="match status" value="1"/>
</dbReference>
<dbReference type="Proteomes" id="UP000295444">
    <property type="component" value="Unassembled WGS sequence"/>
</dbReference>
<gene>
    <name evidence="2" type="ORF">EV186_102210</name>
</gene>
<name>A0A4R6SHL1_LABRH</name>
<dbReference type="EMBL" id="SNXZ01000002">
    <property type="protein sequence ID" value="TDQ00349.1"/>
    <property type="molecule type" value="Genomic_DNA"/>
</dbReference>
<feature type="transmembrane region" description="Helical" evidence="1">
    <location>
        <begin position="137"/>
        <end position="155"/>
    </location>
</feature>